<comment type="caution">
    <text evidence="2">The sequence shown here is derived from an EMBL/GenBank/DDBJ whole genome shotgun (WGS) entry which is preliminary data.</text>
</comment>
<evidence type="ECO:0000259" key="1">
    <source>
        <dbReference type="Pfam" id="PF06985"/>
    </source>
</evidence>
<dbReference type="OrthoDB" id="3557394at2759"/>
<dbReference type="Pfam" id="PF06985">
    <property type="entry name" value="HET"/>
    <property type="match status" value="1"/>
</dbReference>
<dbReference type="RefSeq" id="XP_040774428.1">
    <property type="nucleotide sequence ID" value="XM_040917445.1"/>
</dbReference>
<dbReference type="PANTHER" id="PTHR24148:SF82">
    <property type="entry name" value="HETEROKARYON INCOMPATIBILITY DOMAIN-CONTAINING PROTEIN"/>
    <property type="match status" value="1"/>
</dbReference>
<dbReference type="GeneID" id="63834574"/>
<dbReference type="EMBL" id="MU032349">
    <property type="protein sequence ID" value="KAF3763467.1"/>
    <property type="molecule type" value="Genomic_DNA"/>
</dbReference>
<evidence type="ECO:0000313" key="3">
    <source>
        <dbReference type="Proteomes" id="UP000803844"/>
    </source>
</evidence>
<feature type="domain" description="Heterokaryon incompatibility" evidence="1">
    <location>
        <begin position="51"/>
        <end position="241"/>
    </location>
</feature>
<reference evidence="2" key="1">
    <citation type="journal article" date="2020" name="Phytopathology">
        <title>Genome sequence of the chestnut blight fungus Cryphonectria parasitica EP155: A fundamental resource for an archetypical invasive plant pathogen.</title>
        <authorList>
            <person name="Crouch J.A."/>
            <person name="Dawe A."/>
            <person name="Aerts A."/>
            <person name="Barry K."/>
            <person name="Churchill A.C.L."/>
            <person name="Grimwood J."/>
            <person name="Hillman B."/>
            <person name="Milgroom M.G."/>
            <person name="Pangilinan J."/>
            <person name="Smith M."/>
            <person name="Salamov A."/>
            <person name="Schmutz J."/>
            <person name="Yadav J."/>
            <person name="Grigoriev I.V."/>
            <person name="Nuss D."/>
        </authorList>
    </citation>
    <scope>NUCLEOTIDE SEQUENCE</scope>
    <source>
        <strain evidence="2">EP155</strain>
    </source>
</reference>
<dbReference type="PANTHER" id="PTHR24148">
    <property type="entry name" value="ANKYRIN REPEAT DOMAIN-CONTAINING PROTEIN 39 HOMOLOG-RELATED"/>
    <property type="match status" value="1"/>
</dbReference>
<accession>A0A9P4XZ68</accession>
<name>A0A9P4XZ68_CRYP1</name>
<gene>
    <name evidence="2" type="ORF">M406DRAFT_261514</name>
</gene>
<dbReference type="AlphaFoldDB" id="A0A9P4XZ68"/>
<proteinExistence type="predicted"/>
<keyword evidence="3" id="KW-1185">Reference proteome</keyword>
<dbReference type="InterPro" id="IPR052895">
    <property type="entry name" value="HetReg/Transcr_Mod"/>
</dbReference>
<organism evidence="2 3">
    <name type="scientific">Cryphonectria parasitica (strain ATCC 38755 / EP155)</name>
    <dbReference type="NCBI Taxonomy" id="660469"/>
    <lineage>
        <taxon>Eukaryota</taxon>
        <taxon>Fungi</taxon>
        <taxon>Dikarya</taxon>
        <taxon>Ascomycota</taxon>
        <taxon>Pezizomycotina</taxon>
        <taxon>Sordariomycetes</taxon>
        <taxon>Sordariomycetidae</taxon>
        <taxon>Diaporthales</taxon>
        <taxon>Cryphonectriaceae</taxon>
        <taxon>Cryphonectria-Endothia species complex</taxon>
        <taxon>Cryphonectria</taxon>
    </lineage>
</organism>
<sequence>MTTAPGTVIYDSHPVRSRLRETRLLLIQEGEWGEAITGRLQVVSLSHSPSYEAVSYTWGDRSDERTVYVDGHALRISANLESAFRHLRSSTAPRALWADAVCINQKDTRERSEQVELMRDIYAHCTGVLVWLGGVQGAQPREHDHTTPCRWITGCTPIDESWTVSSSLKMYYRLPFALRHSVKIDNVLGAYCLIGLLAGNSHINSTDIMFLDNTDAFHRIVEELHGLMASAWWTRLWVVQEIVLPPKATLHYGQFVASWDLFAHAARNYERHSKTCCEGHYASLHYHDIRHIEHFSRTITELDELRREWQTILGRRAWWSGARPALISLRRLLWQFRPREVSDPRDKVFSLLTLVQDWGGRDPMRPDYNLDITAVYRLTVQKSIAQDRSLLILMGSTEKTMVGLPSWLPDW</sequence>
<evidence type="ECO:0000313" key="2">
    <source>
        <dbReference type="EMBL" id="KAF3763467.1"/>
    </source>
</evidence>
<dbReference type="Proteomes" id="UP000803844">
    <property type="component" value="Unassembled WGS sequence"/>
</dbReference>
<feature type="non-terminal residue" evidence="2">
    <location>
        <position position="411"/>
    </location>
</feature>
<dbReference type="InterPro" id="IPR010730">
    <property type="entry name" value="HET"/>
</dbReference>
<protein>
    <submittedName>
        <fullName evidence="2">HET-domain-containing protein</fullName>
    </submittedName>
</protein>